<evidence type="ECO:0000313" key="6">
    <source>
        <dbReference type="Proteomes" id="UP001165069"/>
    </source>
</evidence>
<name>A0ABQ5QFL3_9BACT</name>
<proteinExistence type="predicted"/>
<evidence type="ECO:0000256" key="2">
    <source>
        <dbReference type="ARBA" id="ARBA00023125"/>
    </source>
</evidence>
<dbReference type="SMART" id="SM00345">
    <property type="entry name" value="HTH_GNTR"/>
    <property type="match status" value="1"/>
</dbReference>
<dbReference type="InterPro" id="IPR036390">
    <property type="entry name" value="WH_DNA-bd_sf"/>
</dbReference>
<keyword evidence="3" id="KW-0804">Transcription</keyword>
<feature type="domain" description="HTH gntR-type" evidence="4">
    <location>
        <begin position="1"/>
        <end position="70"/>
    </location>
</feature>
<dbReference type="Gene3D" id="1.10.10.10">
    <property type="entry name" value="Winged helix-like DNA-binding domain superfamily/Winged helix DNA-binding domain"/>
    <property type="match status" value="1"/>
</dbReference>
<dbReference type="PANTHER" id="PTHR44846">
    <property type="entry name" value="MANNOSYL-D-GLYCERATE TRANSPORT/METABOLISM SYSTEM REPRESSOR MNGR-RELATED"/>
    <property type="match status" value="1"/>
</dbReference>
<dbReference type="SUPFAM" id="SSF46785">
    <property type="entry name" value="Winged helix' DNA-binding domain"/>
    <property type="match status" value="1"/>
</dbReference>
<dbReference type="SMART" id="SM00866">
    <property type="entry name" value="UTRA"/>
    <property type="match status" value="1"/>
</dbReference>
<dbReference type="PROSITE" id="PS50949">
    <property type="entry name" value="HTH_GNTR"/>
    <property type="match status" value="1"/>
</dbReference>
<dbReference type="Pfam" id="PF07702">
    <property type="entry name" value="UTRA"/>
    <property type="match status" value="1"/>
</dbReference>
<keyword evidence="1" id="KW-0805">Transcription regulation</keyword>
<accession>A0ABQ5QFL3</accession>
<gene>
    <name evidence="5" type="ORF">GETHLI_13410</name>
</gene>
<dbReference type="RefSeq" id="WP_285572909.1">
    <property type="nucleotide sequence ID" value="NZ_BSDE01000002.1"/>
</dbReference>
<dbReference type="InterPro" id="IPR000524">
    <property type="entry name" value="Tscrpt_reg_HTH_GntR"/>
</dbReference>
<dbReference type="PANTHER" id="PTHR44846:SF1">
    <property type="entry name" value="MANNOSYL-D-GLYCERATE TRANSPORT_METABOLISM SYSTEM REPRESSOR MNGR-RELATED"/>
    <property type="match status" value="1"/>
</dbReference>
<keyword evidence="2" id="KW-0238">DNA-binding</keyword>
<keyword evidence="6" id="KW-1185">Reference proteome</keyword>
<dbReference type="CDD" id="cd07377">
    <property type="entry name" value="WHTH_GntR"/>
    <property type="match status" value="1"/>
</dbReference>
<sequence>MSKPTLAAAIREGIRARIEAGEWSERLPSEPELGVVFGASRETVRKALAGLEAQGLIYRIHGKGTFVEAKVAFNPLSGALSITEELSRSGLPVSNKVVSKGWLPVAELPSPFLRACFEGDEQVYQVTRLRMVKKHALALEVSYFRAGDFPGIAKAAFSGSLHELMTAKYGFRPDRVQNRIHGLGADPAALKEAQQMLGTRAVLRVERAISQKRHIHYAVRFVLRTDLYPLEFTQIPKRHGGG</sequence>
<evidence type="ECO:0000259" key="4">
    <source>
        <dbReference type="PROSITE" id="PS50949"/>
    </source>
</evidence>
<evidence type="ECO:0000256" key="1">
    <source>
        <dbReference type="ARBA" id="ARBA00023015"/>
    </source>
</evidence>
<dbReference type="Pfam" id="PF00392">
    <property type="entry name" value="GntR"/>
    <property type="match status" value="1"/>
</dbReference>
<dbReference type="EMBL" id="BSDE01000002">
    <property type="protein sequence ID" value="GLH72839.1"/>
    <property type="molecule type" value="Genomic_DNA"/>
</dbReference>
<organism evidence="5 6">
    <name type="scientific">Geothrix limicola</name>
    <dbReference type="NCBI Taxonomy" id="2927978"/>
    <lineage>
        <taxon>Bacteria</taxon>
        <taxon>Pseudomonadati</taxon>
        <taxon>Acidobacteriota</taxon>
        <taxon>Holophagae</taxon>
        <taxon>Holophagales</taxon>
        <taxon>Holophagaceae</taxon>
        <taxon>Geothrix</taxon>
    </lineage>
</organism>
<dbReference type="InterPro" id="IPR036388">
    <property type="entry name" value="WH-like_DNA-bd_sf"/>
</dbReference>
<evidence type="ECO:0000313" key="5">
    <source>
        <dbReference type="EMBL" id="GLH72839.1"/>
    </source>
</evidence>
<dbReference type="InterPro" id="IPR050679">
    <property type="entry name" value="Bact_HTH_transcr_reg"/>
</dbReference>
<comment type="caution">
    <text evidence="5">The sequence shown here is derived from an EMBL/GenBank/DDBJ whole genome shotgun (WGS) entry which is preliminary data.</text>
</comment>
<evidence type="ECO:0000256" key="3">
    <source>
        <dbReference type="ARBA" id="ARBA00023163"/>
    </source>
</evidence>
<protein>
    <recommendedName>
        <fullName evidence="4">HTH gntR-type domain-containing protein</fullName>
    </recommendedName>
</protein>
<dbReference type="SUPFAM" id="SSF64288">
    <property type="entry name" value="Chorismate lyase-like"/>
    <property type="match status" value="1"/>
</dbReference>
<dbReference type="InterPro" id="IPR011663">
    <property type="entry name" value="UTRA"/>
</dbReference>
<dbReference type="Gene3D" id="3.40.1410.10">
    <property type="entry name" value="Chorismate lyase-like"/>
    <property type="match status" value="1"/>
</dbReference>
<reference evidence="5 6" key="1">
    <citation type="journal article" date="2023" name="Antonie Van Leeuwenhoek">
        <title>Mesoterricola silvestris gen. nov., sp. nov., Mesoterricola sediminis sp. nov., Geothrix oryzae sp. nov., Geothrix edaphica sp. nov., Geothrix rubra sp. nov., and Geothrix limicola sp. nov., six novel members of Acidobacteriota isolated from soils.</title>
        <authorList>
            <person name="Itoh H."/>
            <person name="Sugisawa Y."/>
            <person name="Mise K."/>
            <person name="Xu Z."/>
            <person name="Kuniyasu M."/>
            <person name="Ushijima N."/>
            <person name="Kawano K."/>
            <person name="Kobayashi E."/>
            <person name="Shiratori Y."/>
            <person name="Masuda Y."/>
            <person name="Senoo K."/>
        </authorList>
    </citation>
    <scope>NUCLEOTIDE SEQUENCE [LARGE SCALE GENOMIC DNA]</scope>
    <source>
        <strain evidence="5 6">Red804</strain>
    </source>
</reference>
<dbReference type="PRINTS" id="PR00035">
    <property type="entry name" value="HTHGNTR"/>
</dbReference>
<dbReference type="Proteomes" id="UP001165069">
    <property type="component" value="Unassembled WGS sequence"/>
</dbReference>
<dbReference type="InterPro" id="IPR028978">
    <property type="entry name" value="Chorismate_lyase_/UTRA_dom_sf"/>
</dbReference>